<evidence type="ECO:0000259" key="2">
    <source>
        <dbReference type="Pfam" id="PF13354"/>
    </source>
</evidence>
<dbReference type="InterPro" id="IPR000871">
    <property type="entry name" value="Beta-lactam_class-A"/>
</dbReference>
<dbReference type="GO" id="GO:0004180">
    <property type="term" value="F:carboxypeptidase activity"/>
    <property type="evidence" value="ECO:0007669"/>
    <property type="project" value="UniProtKB-KW"/>
</dbReference>
<keyword evidence="1" id="KW-0472">Membrane</keyword>
<dbReference type="GO" id="GO:0008800">
    <property type="term" value="F:beta-lactamase activity"/>
    <property type="evidence" value="ECO:0007669"/>
    <property type="project" value="InterPro"/>
</dbReference>
<keyword evidence="3" id="KW-0121">Carboxypeptidase</keyword>
<sequence>MEIVLWAIGGIVFVLALINGIGFYKYRREIMKLDANYIIEFIKRNAENGNVSLSINYNNEKWAEVNEKIPQPLASTVKIMVAIEFAQQAADGRIDPKKMVSLQELDLYYVPRTDGGAHEAWLAQFKKANIDYVPLSEIAKGMIAFSSNANTDYLIQVLGLEKINRVAESLEITNHEPIYPMVSSLFIPSSLMTEMNLSKKETLHELKQMAMNDYRNRAIAIHKNLLSKPLIPREKQKLIKVLNMKFQKVWSDRLTRSTTETYASIMKKLNSKEFFNKNVYDYLDPIMEQLMGKPENSDWLQHAGQKGGSTAFVITMAMYATDKEGNQTELAFFANELSLIEQTKLSRVLNEFQLRFLRDSEFRELIRSEFSHL</sequence>
<keyword evidence="1" id="KW-0812">Transmembrane</keyword>
<dbReference type="Pfam" id="PF13354">
    <property type="entry name" value="Beta-lactamase2"/>
    <property type="match status" value="1"/>
</dbReference>
<name>A0A4R1ANU3_9BACI</name>
<dbReference type="PANTHER" id="PTHR35333">
    <property type="entry name" value="BETA-LACTAMASE"/>
    <property type="match status" value="1"/>
</dbReference>
<dbReference type="Proteomes" id="UP000293846">
    <property type="component" value="Unassembled WGS sequence"/>
</dbReference>
<dbReference type="EMBL" id="SJTH01000059">
    <property type="protein sequence ID" value="TCJ01521.1"/>
    <property type="molecule type" value="Genomic_DNA"/>
</dbReference>
<evidence type="ECO:0000313" key="3">
    <source>
        <dbReference type="EMBL" id="TCJ01521.1"/>
    </source>
</evidence>
<feature type="transmembrane region" description="Helical" evidence="1">
    <location>
        <begin position="6"/>
        <end position="24"/>
    </location>
</feature>
<feature type="domain" description="Beta-lactamase class A catalytic" evidence="2">
    <location>
        <begin position="58"/>
        <end position="174"/>
    </location>
</feature>
<dbReference type="AlphaFoldDB" id="A0A4R1ANU3"/>
<proteinExistence type="predicted"/>
<dbReference type="GO" id="GO:0030655">
    <property type="term" value="P:beta-lactam antibiotic catabolic process"/>
    <property type="evidence" value="ECO:0007669"/>
    <property type="project" value="InterPro"/>
</dbReference>
<reference evidence="3 4" key="1">
    <citation type="submission" date="2019-03" db="EMBL/GenBank/DDBJ databases">
        <authorList>
            <person name="Jensen L."/>
            <person name="Storgaard J."/>
            <person name="Sulaj E."/>
            <person name="Schramm A."/>
            <person name="Marshall I.P.G."/>
        </authorList>
    </citation>
    <scope>NUCLEOTIDE SEQUENCE [LARGE SCALE GENOMIC DNA]</scope>
    <source>
        <strain evidence="3 4">2017H2G3</strain>
    </source>
</reference>
<keyword evidence="3" id="KW-0645">Protease</keyword>
<dbReference type="SUPFAM" id="SSF56601">
    <property type="entry name" value="beta-lactamase/transpeptidase-like"/>
    <property type="match status" value="1"/>
</dbReference>
<organism evidence="3 4">
    <name type="scientific">Cytobacillus praedii</name>
    <dbReference type="NCBI Taxonomy" id="1742358"/>
    <lineage>
        <taxon>Bacteria</taxon>
        <taxon>Bacillati</taxon>
        <taxon>Bacillota</taxon>
        <taxon>Bacilli</taxon>
        <taxon>Bacillales</taxon>
        <taxon>Bacillaceae</taxon>
        <taxon>Cytobacillus</taxon>
    </lineage>
</organism>
<dbReference type="InterPro" id="IPR012338">
    <property type="entry name" value="Beta-lactam/transpept-like"/>
</dbReference>
<gene>
    <name evidence="3" type="ORF">E0Y62_23620</name>
</gene>
<dbReference type="STRING" id="1742358.GCA_001439605_02352"/>
<dbReference type="Gene3D" id="3.40.710.10">
    <property type="entry name" value="DD-peptidase/beta-lactamase superfamily"/>
    <property type="match status" value="1"/>
</dbReference>
<dbReference type="GO" id="GO:0046677">
    <property type="term" value="P:response to antibiotic"/>
    <property type="evidence" value="ECO:0007669"/>
    <property type="project" value="InterPro"/>
</dbReference>
<keyword evidence="3" id="KW-0378">Hydrolase</keyword>
<dbReference type="PANTHER" id="PTHR35333:SF3">
    <property type="entry name" value="BETA-LACTAMASE-TYPE TRANSPEPTIDASE FOLD CONTAINING PROTEIN"/>
    <property type="match status" value="1"/>
</dbReference>
<keyword evidence="1" id="KW-1133">Transmembrane helix</keyword>
<evidence type="ECO:0000256" key="1">
    <source>
        <dbReference type="SAM" id="Phobius"/>
    </source>
</evidence>
<comment type="caution">
    <text evidence="3">The sequence shown here is derived from an EMBL/GenBank/DDBJ whole genome shotgun (WGS) entry which is preliminary data.</text>
</comment>
<dbReference type="RefSeq" id="WP_131238639.1">
    <property type="nucleotide sequence ID" value="NZ_SJTH01000059.1"/>
</dbReference>
<accession>A0A4R1ANU3</accession>
<evidence type="ECO:0000313" key="4">
    <source>
        <dbReference type="Proteomes" id="UP000293846"/>
    </source>
</evidence>
<dbReference type="InterPro" id="IPR045155">
    <property type="entry name" value="Beta-lactam_cat"/>
</dbReference>
<protein>
    <submittedName>
        <fullName evidence="3">D-alanyl-D-alanine carboxypeptidase</fullName>
    </submittedName>
</protein>
<keyword evidence="4" id="KW-1185">Reference proteome</keyword>
<dbReference type="OrthoDB" id="975092at2"/>